<accession>A0ABP8I3Q3</accession>
<dbReference type="PANTHER" id="PTHR43133:SF46">
    <property type="entry name" value="RNA POLYMERASE SIGMA-70 FACTOR ECF SUBFAMILY"/>
    <property type="match status" value="1"/>
</dbReference>
<evidence type="ECO:0000313" key="7">
    <source>
        <dbReference type="EMBL" id="GAA4350673.1"/>
    </source>
</evidence>
<dbReference type="InterPro" id="IPR013249">
    <property type="entry name" value="RNA_pol_sigma70_r4_t2"/>
</dbReference>
<evidence type="ECO:0000313" key="8">
    <source>
        <dbReference type="Proteomes" id="UP001501294"/>
    </source>
</evidence>
<dbReference type="Pfam" id="PF04542">
    <property type="entry name" value="Sigma70_r2"/>
    <property type="match status" value="1"/>
</dbReference>
<dbReference type="SUPFAM" id="SSF88946">
    <property type="entry name" value="Sigma2 domain of RNA polymerase sigma factors"/>
    <property type="match status" value="1"/>
</dbReference>
<dbReference type="RefSeq" id="WP_223578546.1">
    <property type="nucleotide sequence ID" value="NZ_JAHCLT010000002.1"/>
</dbReference>
<dbReference type="InterPro" id="IPR014284">
    <property type="entry name" value="RNA_pol_sigma-70_dom"/>
</dbReference>
<dbReference type="Proteomes" id="UP001501294">
    <property type="component" value="Unassembled WGS sequence"/>
</dbReference>
<sequence>MSAIEAVTLEPESVLSLVKKAQEGSVSAFEILYRHHSNQIFLLCLRMSGCRTHAEDFMQETFIKAWQALASFKGDSQFSTWLHRIAVNTVLADKRKSTLDLVQGHDWEREVEQSLSATHNSAQIDLEKTIVQLPAQARHVLVLHDLMGMTHQEISQQLDIAAGTSKAHLNRARTLMRDLLNNPSEKPV</sequence>
<evidence type="ECO:0000259" key="6">
    <source>
        <dbReference type="Pfam" id="PF08281"/>
    </source>
</evidence>
<dbReference type="Gene3D" id="1.10.1740.10">
    <property type="match status" value="1"/>
</dbReference>
<keyword evidence="2" id="KW-0805">Transcription regulation</keyword>
<dbReference type="EMBL" id="BAABFU010000002">
    <property type="protein sequence ID" value="GAA4350673.1"/>
    <property type="molecule type" value="Genomic_DNA"/>
</dbReference>
<evidence type="ECO:0000256" key="1">
    <source>
        <dbReference type="ARBA" id="ARBA00010641"/>
    </source>
</evidence>
<gene>
    <name evidence="7" type="ORF">GCM10023150_16640</name>
</gene>
<reference evidence="8" key="1">
    <citation type="journal article" date="2019" name="Int. J. Syst. Evol. Microbiol.">
        <title>The Global Catalogue of Microorganisms (GCM) 10K type strain sequencing project: providing services to taxonomists for standard genome sequencing and annotation.</title>
        <authorList>
            <consortium name="The Broad Institute Genomics Platform"/>
            <consortium name="The Broad Institute Genome Sequencing Center for Infectious Disease"/>
            <person name="Wu L."/>
            <person name="Ma J."/>
        </authorList>
    </citation>
    <scope>NUCLEOTIDE SEQUENCE [LARGE SCALE GENOMIC DNA]</scope>
    <source>
        <strain evidence="8">JCM 17727</strain>
    </source>
</reference>
<dbReference type="InterPro" id="IPR007627">
    <property type="entry name" value="RNA_pol_sigma70_r2"/>
</dbReference>
<dbReference type="PANTHER" id="PTHR43133">
    <property type="entry name" value="RNA POLYMERASE ECF-TYPE SIGMA FACTO"/>
    <property type="match status" value="1"/>
</dbReference>
<keyword evidence="8" id="KW-1185">Reference proteome</keyword>
<feature type="domain" description="RNA polymerase sigma factor 70 region 4 type 2" evidence="6">
    <location>
        <begin position="126"/>
        <end position="174"/>
    </location>
</feature>
<evidence type="ECO:0000256" key="3">
    <source>
        <dbReference type="ARBA" id="ARBA00023082"/>
    </source>
</evidence>
<dbReference type="InterPro" id="IPR013324">
    <property type="entry name" value="RNA_pol_sigma_r3/r4-like"/>
</dbReference>
<comment type="similarity">
    <text evidence="1">Belongs to the sigma-70 factor family. ECF subfamily.</text>
</comment>
<keyword evidence="4" id="KW-0804">Transcription</keyword>
<keyword evidence="3" id="KW-0731">Sigma factor</keyword>
<feature type="domain" description="RNA polymerase sigma-70 region 2" evidence="5">
    <location>
        <begin position="32"/>
        <end position="96"/>
    </location>
</feature>
<evidence type="ECO:0000256" key="4">
    <source>
        <dbReference type="ARBA" id="ARBA00023163"/>
    </source>
</evidence>
<name>A0ABP8I3Q3_9GAMM</name>
<comment type="caution">
    <text evidence="7">The sequence shown here is derived from an EMBL/GenBank/DDBJ whole genome shotgun (WGS) entry which is preliminary data.</text>
</comment>
<dbReference type="SUPFAM" id="SSF88659">
    <property type="entry name" value="Sigma3 and sigma4 domains of RNA polymerase sigma factors"/>
    <property type="match status" value="1"/>
</dbReference>
<evidence type="ECO:0000256" key="2">
    <source>
        <dbReference type="ARBA" id="ARBA00023015"/>
    </source>
</evidence>
<dbReference type="NCBIfam" id="TIGR02937">
    <property type="entry name" value="sigma70-ECF"/>
    <property type="match status" value="1"/>
</dbReference>
<dbReference type="InterPro" id="IPR039425">
    <property type="entry name" value="RNA_pol_sigma-70-like"/>
</dbReference>
<protein>
    <submittedName>
        <fullName evidence="7">Sigma-70 family RNA polymerase sigma factor</fullName>
    </submittedName>
</protein>
<dbReference type="Pfam" id="PF08281">
    <property type="entry name" value="Sigma70_r4_2"/>
    <property type="match status" value="1"/>
</dbReference>
<dbReference type="Gene3D" id="1.10.10.10">
    <property type="entry name" value="Winged helix-like DNA-binding domain superfamily/Winged helix DNA-binding domain"/>
    <property type="match status" value="1"/>
</dbReference>
<evidence type="ECO:0000259" key="5">
    <source>
        <dbReference type="Pfam" id="PF04542"/>
    </source>
</evidence>
<dbReference type="InterPro" id="IPR036388">
    <property type="entry name" value="WH-like_DNA-bd_sf"/>
</dbReference>
<organism evidence="7 8">
    <name type="scientific">Kangiella taiwanensis</name>
    <dbReference type="NCBI Taxonomy" id="1079179"/>
    <lineage>
        <taxon>Bacteria</taxon>
        <taxon>Pseudomonadati</taxon>
        <taxon>Pseudomonadota</taxon>
        <taxon>Gammaproteobacteria</taxon>
        <taxon>Kangiellales</taxon>
        <taxon>Kangiellaceae</taxon>
        <taxon>Kangiella</taxon>
    </lineage>
</organism>
<proteinExistence type="inferred from homology"/>
<dbReference type="InterPro" id="IPR013325">
    <property type="entry name" value="RNA_pol_sigma_r2"/>
</dbReference>